<evidence type="ECO:0000256" key="1">
    <source>
        <dbReference type="SAM" id="MobiDB-lite"/>
    </source>
</evidence>
<dbReference type="OrthoDB" id="2560792at2759"/>
<proteinExistence type="predicted"/>
<sequence length="142" mass="14879">MSLGDRLAGDAKFPGQEELSNAEGPGSSRENPGGVYPKSDPAPAPPESLPGTGGESEPTSYIGNPFLMKEVLGKLDHALSEVITTIGGEENRVGGSADEEKLLQKFKGWRAEVDDIRSGRMGHARTAGRSDPAERGGGLFTD</sequence>
<protein>
    <submittedName>
        <fullName evidence="2">Uncharacterized protein</fullName>
    </submittedName>
</protein>
<name>A0A067PQ56_9AGAM</name>
<feature type="region of interest" description="Disordered" evidence="1">
    <location>
        <begin position="120"/>
        <end position="142"/>
    </location>
</feature>
<keyword evidence="3" id="KW-1185">Reference proteome</keyword>
<evidence type="ECO:0000313" key="3">
    <source>
        <dbReference type="Proteomes" id="UP000027265"/>
    </source>
</evidence>
<gene>
    <name evidence="2" type="ORF">JAAARDRAFT_36716</name>
</gene>
<evidence type="ECO:0000313" key="2">
    <source>
        <dbReference type="EMBL" id="KDQ55940.1"/>
    </source>
</evidence>
<feature type="region of interest" description="Disordered" evidence="1">
    <location>
        <begin position="1"/>
        <end position="62"/>
    </location>
</feature>
<accession>A0A067PQ56</accession>
<reference evidence="3" key="1">
    <citation type="journal article" date="2014" name="Proc. Natl. Acad. Sci. U.S.A.">
        <title>Extensive sampling of basidiomycete genomes demonstrates inadequacy of the white-rot/brown-rot paradigm for wood decay fungi.</title>
        <authorList>
            <person name="Riley R."/>
            <person name="Salamov A.A."/>
            <person name="Brown D.W."/>
            <person name="Nagy L.G."/>
            <person name="Floudas D."/>
            <person name="Held B.W."/>
            <person name="Levasseur A."/>
            <person name="Lombard V."/>
            <person name="Morin E."/>
            <person name="Otillar R."/>
            <person name="Lindquist E.A."/>
            <person name="Sun H."/>
            <person name="LaButti K.M."/>
            <person name="Schmutz J."/>
            <person name="Jabbour D."/>
            <person name="Luo H."/>
            <person name="Baker S.E."/>
            <person name="Pisabarro A.G."/>
            <person name="Walton J.D."/>
            <person name="Blanchette R.A."/>
            <person name="Henrissat B."/>
            <person name="Martin F."/>
            <person name="Cullen D."/>
            <person name="Hibbett D.S."/>
            <person name="Grigoriev I.V."/>
        </authorList>
    </citation>
    <scope>NUCLEOTIDE SEQUENCE [LARGE SCALE GENOMIC DNA]</scope>
    <source>
        <strain evidence="3">MUCL 33604</strain>
    </source>
</reference>
<organism evidence="2 3">
    <name type="scientific">Jaapia argillacea MUCL 33604</name>
    <dbReference type="NCBI Taxonomy" id="933084"/>
    <lineage>
        <taxon>Eukaryota</taxon>
        <taxon>Fungi</taxon>
        <taxon>Dikarya</taxon>
        <taxon>Basidiomycota</taxon>
        <taxon>Agaricomycotina</taxon>
        <taxon>Agaricomycetes</taxon>
        <taxon>Agaricomycetidae</taxon>
        <taxon>Jaapiales</taxon>
        <taxon>Jaapiaceae</taxon>
        <taxon>Jaapia</taxon>
    </lineage>
</organism>
<dbReference type="AlphaFoldDB" id="A0A067PQ56"/>
<dbReference type="HOGENOM" id="CLU_127772_0_0_1"/>
<dbReference type="Proteomes" id="UP000027265">
    <property type="component" value="Unassembled WGS sequence"/>
</dbReference>
<dbReference type="EMBL" id="KL197723">
    <property type="protein sequence ID" value="KDQ55940.1"/>
    <property type="molecule type" value="Genomic_DNA"/>
</dbReference>
<dbReference type="InParanoid" id="A0A067PQ56"/>